<evidence type="ECO:0000313" key="1">
    <source>
        <dbReference type="EMBL" id="MBN7802047.1"/>
    </source>
</evidence>
<comment type="caution">
    <text evidence="1">The sequence shown here is derived from an EMBL/GenBank/DDBJ whole genome shotgun (WGS) entry which is preliminary data.</text>
</comment>
<proteinExistence type="predicted"/>
<organism evidence="1 2">
    <name type="scientific">Algoriphagus aestuariicola</name>
    <dbReference type="NCBI Taxonomy" id="1852016"/>
    <lineage>
        <taxon>Bacteria</taxon>
        <taxon>Pseudomonadati</taxon>
        <taxon>Bacteroidota</taxon>
        <taxon>Cytophagia</taxon>
        <taxon>Cytophagales</taxon>
        <taxon>Cyclobacteriaceae</taxon>
        <taxon>Algoriphagus</taxon>
    </lineage>
</organism>
<dbReference type="EMBL" id="JAFKCW010000003">
    <property type="protein sequence ID" value="MBN7802047.1"/>
    <property type="molecule type" value="Genomic_DNA"/>
</dbReference>
<name>A0ABS3BRX0_9BACT</name>
<accession>A0ABS3BRX0</accession>
<reference evidence="1 2" key="1">
    <citation type="submission" date="2021-03" db="EMBL/GenBank/DDBJ databases">
        <title>novel species isolated from a fishpond in China.</title>
        <authorList>
            <person name="Lu H."/>
            <person name="Cai Z."/>
        </authorList>
    </citation>
    <scope>NUCLEOTIDE SEQUENCE [LARGE SCALE GENOMIC DNA]</scope>
    <source>
        <strain evidence="1 2">JCM 31546</strain>
    </source>
</reference>
<dbReference type="PROSITE" id="PS51257">
    <property type="entry name" value="PROKAR_LIPOPROTEIN"/>
    <property type="match status" value="1"/>
</dbReference>
<keyword evidence="2" id="KW-1185">Reference proteome</keyword>
<dbReference type="RefSeq" id="WP_206570048.1">
    <property type="nucleotide sequence ID" value="NZ_JAFKCW010000003.1"/>
</dbReference>
<sequence>MKITNKRRFVPSDYLGLIIFCAITACKSLNPNANPPLPRIPDAYSQVNLPLEIPIETLEILANQRIPLVLFDDRGIEMGNGIIGNLAFTRNGMAKVKAVDEKRLELTLPIQVKGEVGLKPGGLRNLFQSKVPINHSFAPVVLFDPGINSNWSLGISEFEVEELGGKMSLNVLGMELDLTQMIQQEIQRYAAKNLTSNPDLLPLKPLIDRAWNQVGRPVLVEFEGKKMAFSIQPDSVKLSEKFTPGQSYDLNLGLSGKVNSHPVDAMPSRAFPLPKLTDNKNTGNFLEILIPLRLSYSEIDQLLSENFENQAIRVNKTTVFRPSNFRSQAFGDRLGIWMDFHAEQADGKKIDGSLFLVGSPIFEPKEKILIFDQTNFHLESDSKKARMAASLKKGKIIRQLDKKLRFEMAEVMEESLSGIRERLALQTPYGDLKVEDLEIVPDGFYPSATGLEIQLKATGNVAVDWK</sequence>
<gene>
    <name evidence="1" type="ORF">J0A67_14330</name>
</gene>
<dbReference type="Proteomes" id="UP000664698">
    <property type="component" value="Unassembled WGS sequence"/>
</dbReference>
<dbReference type="Pfam" id="PF14356">
    <property type="entry name" value="DUF4403"/>
    <property type="match status" value="1"/>
</dbReference>
<evidence type="ECO:0000313" key="2">
    <source>
        <dbReference type="Proteomes" id="UP000664698"/>
    </source>
</evidence>
<dbReference type="InterPro" id="IPR025515">
    <property type="entry name" value="DUF4403"/>
</dbReference>
<protein>
    <submittedName>
        <fullName evidence="1">DUF4403 family protein</fullName>
    </submittedName>
</protein>